<dbReference type="SMART" id="SM00240">
    <property type="entry name" value="FHA"/>
    <property type="match status" value="1"/>
</dbReference>
<feature type="region of interest" description="Disordered" evidence="2">
    <location>
        <begin position="308"/>
        <end position="362"/>
    </location>
</feature>
<dbReference type="EMBL" id="KI630827">
    <property type="protein sequence ID" value="EYU32535.1"/>
    <property type="molecule type" value="Genomic_DNA"/>
</dbReference>
<dbReference type="InterPro" id="IPR000253">
    <property type="entry name" value="FHA_dom"/>
</dbReference>
<evidence type="ECO:0000259" key="3">
    <source>
        <dbReference type="PROSITE" id="PS50006"/>
    </source>
</evidence>
<feature type="compositionally biased region" description="Basic and acidic residues" evidence="2">
    <location>
        <begin position="350"/>
        <end position="361"/>
    </location>
</feature>
<protein>
    <recommendedName>
        <fullName evidence="3">FHA domain-containing protein</fullName>
    </recommendedName>
</protein>
<feature type="coiled-coil region" evidence="1">
    <location>
        <begin position="205"/>
        <end position="239"/>
    </location>
</feature>
<dbReference type="STRING" id="4155.A0A022R165"/>
<dbReference type="InterPro" id="IPR008984">
    <property type="entry name" value="SMAD_FHA_dom_sf"/>
</dbReference>
<dbReference type="Gene3D" id="2.60.200.20">
    <property type="match status" value="1"/>
</dbReference>
<evidence type="ECO:0000256" key="2">
    <source>
        <dbReference type="SAM" id="MobiDB-lite"/>
    </source>
</evidence>
<sequence length="440" mass="48622">MPPRKKPAPIVEDNQCPVLRLVVDKGPLSGQTNDFRPGSTIHIGRIVRGNTLCIKDAGISSKHLRIQVEPSPDPARRSWAVTDLGSSNGTFLNDVQLDPSEPAVLSEGDVIKLGEQTTINVRFEVSGGENEGGSGHVEKLEVLDENSELRLGDDQLGSYSNLGARVKNDKFGDLVDESAVDGEKSRGRRSRSSKKEINVGKLIINKAAENEEQRVEKLAEDEEQRIDKLSEDEEQADKVAEVNVKLGRNFGTRSTRSSKNNENSSKDLGTSGVGVSTRRTRNSRKEDENIVEAVMDLDVIEGLKKPKGKRGRKKKIAETPVVEEEKEEPKLESEIREKEKTASEAGADEFVERASSERKGDAAGLAGLSGVKIDENGKMVADLENMTLGQWFKFLEVYLPKQIIDETEEMISEMKQKSKKLHQFKLQHKNAKDKGKTAID</sequence>
<dbReference type="AlphaFoldDB" id="A0A022R165"/>
<proteinExistence type="predicted"/>
<gene>
    <name evidence="4" type="ORF">MIMGU_mgv1a006521mg</name>
</gene>
<feature type="domain" description="FHA" evidence="3">
    <location>
        <begin position="41"/>
        <end position="97"/>
    </location>
</feature>
<keyword evidence="5" id="KW-1185">Reference proteome</keyword>
<evidence type="ECO:0000313" key="4">
    <source>
        <dbReference type="EMBL" id="EYU32535.1"/>
    </source>
</evidence>
<feature type="compositionally biased region" description="Polar residues" evidence="2">
    <location>
        <begin position="251"/>
        <end position="268"/>
    </location>
</feature>
<dbReference type="Proteomes" id="UP000030748">
    <property type="component" value="Unassembled WGS sequence"/>
</dbReference>
<name>A0A022R165_ERYGU</name>
<dbReference type="Pfam" id="PF00498">
    <property type="entry name" value="FHA"/>
    <property type="match status" value="1"/>
</dbReference>
<feature type="region of interest" description="Disordered" evidence="2">
    <location>
        <begin position="250"/>
        <end position="287"/>
    </location>
</feature>
<evidence type="ECO:0000313" key="5">
    <source>
        <dbReference type="Proteomes" id="UP000030748"/>
    </source>
</evidence>
<dbReference type="InterPro" id="IPR050923">
    <property type="entry name" value="Cell_Proc_Reg/RNA_Proc"/>
</dbReference>
<dbReference type="GO" id="GO:0003729">
    <property type="term" value="F:mRNA binding"/>
    <property type="evidence" value="ECO:0000318"/>
    <property type="project" value="GO_Central"/>
</dbReference>
<keyword evidence="1" id="KW-0175">Coiled coil</keyword>
<feature type="compositionally biased region" description="Basic and acidic residues" evidence="2">
    <location>
        <begin position="327"/>
        <end position="342"/>
    </location>
</feature>
<accession>A0A022R165</accession>
<dbReference type="SUPFAM" id="SSF49879">
    <property type="entry name" value="SMAD/FHA domain"/>
    <property type="match status" value="1"/>
</dbReference>
<dbReference type="eggNOG" id="ENOG502S16E">
    <property type="taxonomic scope" value="Eukaryota"/>
</dbReference>
<organism evidence="4 5">
    <name type="scientific">Erythranthe guttata</name>
    <name type="common">Yellow monkey flower</name>
    <name type="synonym">Mimulus guttatus</name>
    <dbReference type="NCBI Taxonomy" id="4155"/>
    <lineage>
        <taxon>Eukaryota</taxon>
        <taxon>Viridiplantae</taxon>
        <taxon>Streptophyta</taxon>
        <taxon>Embryophyta</taxon>
        <taxon>Tracheophyta</taxon>
        <taxon>Spermatophyta</taxon>
        <taxon>Magnoliopsida</taxon>
        <taxon>eudicotyledons</taxon>
        <taxon>Gunneridae</taxon>
        <taxon>Pentapetalae</taxon>
        <taxon>asterids</taxon>
        <taxon>lamiids</taxon>
        <taxon>Lamiales</taxon>
        <taxon>Phrymaceae</taxon>
        <taxon>Erythranthe</taxon>
    </lineage>
</organism>
<reference evidence="4 5" key="1">
    <citation type="journal article" date="2013" name="Proc. Natl. Acad. Sci. U.S.A.">
        <title>Fine-scale variation in meiotic recombination in Mimulus inferred from population shotgun sequencing.</title>
        <authorList>
            <person name="Hellsten U."/>
            <person name="Wright K.M."/>
            <person name="Jenkins J."/>
            <person name="Shu S."/>
            <person name="Yuan Y."/>
            <person name="Wessler S.R."/>
            <person name="Schmutz J."/>
            <person name="Willis J.H."/>
            <person name="Rokhsar D.S."/>
        </authorList>
    </citation>
    <scope>NUCLEOTIDE SEQUENCE [LARGE SCALE GENOMIC DNA]</scope>
    <source>
        <strain evidence="5">cv. DUN x IM62</strain>
    </source>
</reference>
<evidence type="ECO:0000256" key="1">
    <source>
        <dbReference type="SAM" id="Coils"/>
    </source>
</evidence>
<dbReference type="PANTHER" id="PTHR23308">
    <property type="entry name" value="NUCLEAR INHIBITOR OF PROTEIN PHOSPHATASE-1"/>
    <property type="match status" value="1"/>
</dbReference>
<dbReference type="PROSITE" id="PS50006">
    <property type="entry name" value="FHA_DOMAIN"/>
    <property type="match status" value="1"/>
</dbReference>